<dbReference type="STRING" id="1160509.A0A3N4II18"/>
<dbReference type="GO" id="GO:0051082">
    <property type="term" value="F:unfolded protein binding"/>
    <property type="evidence" value="ECO:0007669"/>
    <property type="project" value="TreeGrafter"/>
</dbReference>
<keyword evidence="4" id="KW-0813">Transport</keyword>
<evidence type="ECO:0000313" key="13">
    <source>
        <dbReference type="Proteomes" id="UP000275078"/>
    </source>
</evidence>
<dbReference type="PANTHER" id="PTHR35329">
    <property type="entry name" value="CHITIN SYNTHASE EXPORT CHAPERONE"/>
    <property type="match status" value="1"/>
</dbReference>
<dbReference type="GO" id="GO:0005789">
    <property type="term" value="C:endoplasmic reticulum membrane"/>
    <property type="evidence" value="ECO:0007669"/>
    <property type="project" value="UniProtKB-SubCell"/>
</dbReference>
<dbReference type="EMBL" id="ML119652">
    <property type="protein sequence ID" value="RPA85803.1"/>
    <property type="molecule type" value="Genomic_DNA"/>
</dbReference>
<evidence type="ECO:0000256" key="11">
    <source>
        <dbReference type="SAM" id="Phobius"/>
    </source>
</evidence>
<dbReference type="OrthoDB" id="2189463at2759"/>
<comment type="similarity">
    <text evidence="2">Belongs to the CHS7 family.</text>
</comment>
<evidence type="ECO:0000256" key="6">
    <source>
        <dbReference type="ARBA" id="ARBA00022824"/>
    </source>
</evidence>
<keyword evidence="6" id="KW-0256">Endoplasmic reticulum</keyword>
<evidence type="ECO:0000256" key="3">
    <source>
        <dbReference type="ARBA" id="ARBA00018354"/>
    </source>
</evidence>
<reference evidence="12 13" key="1">
    <citation type="journal article" date="2018" name="Nat. Ecol. Evol.">
        <title>Pezizomycetes genomes reveal the molecular basis of ectomycorrhizal truffle lifestyle.</title>
        <authorList>
            <person name="Murat C."/>
            <person name="Payen T."/>
            <person name="Noel B."/>
            <person name="Kuo A."/>
            <person name="Morin E."/>
            <person name="Chen J."/>
            <person name="Kohler A."/>
            <person name="Krizsan K."/>
            <person name="Balestrini R."/>
            <person name="Da Silva C."/>
            <person name="Montanini B."/>
            <person name="Hainaut M."/>
            <person name="Levati E."/>
            <person name="Barry K.W."/>
            <person name="Belfiori B."/>
            <person name="Cichocki N."/>
            <person name="Clum A."/>
            <person name="Dockter R.B."/>
            <person name="Fauchery L."/>
            <person name="Guy J."/>
            <person name="Iotti M."/>
            <person name="Le Tacon F."/>
            <person name="Lindquist E.A."/>
            <person name="Lipzen A."/>
            <person name="Malagnac F."/>
            <person name="Mello A."/>
            <person name="Molinier V."/>
            <person name="Miyauchi S."/>
            <person name="Poulain J."/>
            <person name="Riccioni C."/>
            <person name="Rubini A."/>
            <person name="Sitrit Y."/>
            <person name="Splivallo R."/>
            <person name="Traeger S."/>
            <person name="Wang M."/>
            <person name="Zifcakova L."/>
            <person name="Wipf D."/>
            <person name="Zambonelli A."/>
            <person name="Paolocci F."/>
            <person name="Nowrousian M."/>
            <person name="Ottonello S."/>
            <person name="Baldrian P."/>
            <person name="Spatafora J.W."/>
            <person name="Henrissat B."/>
            <person name="Nagy L.G."/>
            <person name="Aury J.M."/>
            <person name="Wincker P."/>
            <person name="Grigoriev I.V."/>
            <person name="Bonfante P."/>
            <person name="Martin F.M."/>
        </authorList>
    </citation>
    <scope>NUCLEOTIDE SEQUENCE [LARGE SCALE GENOMIC DNA]</scope>
    <source>
        <strain evidence="12 13">RN42</strain>
    </source>
</reference>
<accession>A0A3N4II18</accession>
<gene>
    <name evidence="12" type="ORF">BJ508DRAFT_411772</name>
</gene>
<evidence type="ECO:0000313" key="12">
    <source>
        <dbReference type="EMBL" id="RPA85803.1"/>
    </source>
</evidence>
<evidence type="ECO:0000256" key="2">
    <source>
        <dbReference type="ARBA" id="ARBA00009274"/>
    </source>
</evidence>
<evidence type="ECO:0000256" key="7">
    <source>
        <dbReference type="ARBA" id="ARBA00022927"/>
    </source>
</evidence>
<name>A0A3N4II18_ASCIM</name>
<keyword evidence="10" id="KW-0961">Cell wall biogenesis/degradation</keyword>
<keyword evidence="9 11" id="KW-0472">Membrane</keyword>
<evidence type="ECO:0000256" key="9">
    <source>
        <dbReference type="ARBA" id="ARBA00023136"/>
    </source>
</evidence>
<feature type="transmembrane region" description="Helical" evidence="11">
    <location>
        <begin position="253"/>
        <end position="274"/>
    </location>
</feature>
<evidence type="ECO:0000256" key="4">
    <source>
        <dbReference type="ARBA" id="ARBA00022448"/>
    </source>
</evidence>
<evidence type="ECO:0000256" key="8">
    <source>
        <dbReference type="ARBA" id="ARBA00022989"/>
    </source>
</evidence>
<dbReference type="Proteomes" id="UP000275078">
    <property type="component" value="Unassembled WGS sequence"/>
</dbReference>
<feature type="transmembrane region" description="Helical" evidence="11">
    <location>
        <begin position="116"/>
        <end position="141"/>
    </location>
</feature>
<proteinExistence type="inferred from homology"/>
<keyword evidence="13" id="KW-1185">Reference proteome</keyword>
<feature type="transmembrane region" description="Helical" evidence="11">
    <location>
        <begin position="58"/>
        <end position="76"/>
    </location>
</feature>
<protein>
    <recommendedName>
        <fullName evidence="3">Chitin synthase export chaperone</fullName>
    </recommendedName>
</protein>
<dbReference type="InterPro" id="IPR022057">
    <property type="entry name" value="Chs7"/>
</dbReference>
<dbReference type="GO" id="GO:0006457">
    <property type="term" value="P:protein folding"/>
    <property type="evidence" value="ECO:0007669"/>
    <property type="project" value="TreeGrafter"/>
</dbReference>
<dbReference type="GO" id="GO:0015031">
    <property type="term" value="P:protein transport"/>
    <property type="evidence" value="ECO:0007669"/>
    <property type="project" value="UniProtKB-KW"/>
</dbReference>
<keyword evidence="5 11" id="KW-0812">Transmembrane</keyword>
<feature type="transmembrane region" description="Helical" evidence="11">
    <location>
        <begin position="153"/>
        <end position="174"/>
    </location>
</feature>
<evidence type="ECO:0000256" key="5">
    <source>
        <dbReference type="ARBA" id="ARBA00022692"/>
    </source>
</evidence>
<dbReference type="GO" id="GO:0071555">
    <property type="term" value="P:cell wall organization"/>
    <property type="evidence" value="ECO:0007669"/>
    <property type="project" value="UniProtKB-KW"/>
</dbReference>
<dbReference type="PANTHER" id="PTHR35329:SF2">
    <property type="entry name" value="CHITIN SYNTHASE EXPORT CHAPERONE"/>
    <property type="match status" value="1"/>
</dbReference>
<comment type="subcellular location">
    <subcellularLocation>
        <location evidence="1">Endoplasmic reticulum membrane</location>
        <topology evidence="1">Multi-pass membrane protein</topology>
    </subcellularLocation>
</comment>
<dbReference type="Pfam" id="PF12271">
    <property type="entry name" value="Chs7"/>
    <property type="match status" value="1"/>
</dbReference>
<keyword evidence="8 11" id="KW-1133">Transmembrane helix</keyword>
<evidence type="ECO:0000256" key="1">
    <source>
        <dbReference type="ARBA" id="ARBA00004477"/>
    </source>
</evidence>
<feature type="transmembrane region" description="Helical" evidence="11">
    <location>
        <begin position="224"/>
        <end position="241"/>
    </location>
</feature>
<feature type="transmembrane region" description="Helical" evidence="11">
    <location>
        <begin position="186"/>
        <end position="212"/>
    </location>
</feature>
<keyword evidence="7" id="KW-0653">Protein transport</keyword>
<organism evidence="12 13">
    <name type="scientific">Ascobolus immersus RN42</name>
    <dbReference type="NCBI Taxonomy" id="1160509"/>
    <lineage>
        <taxon>Eukaryota</taxon>
        <taxon>Fungi</taxon>
        <taxon>Dikarya</taxon>
        <taxon>Ascomycota</taxon>
        <taxon>Pezizomycotina</taxon>
        <taxon>Pezizomycetes</taxon>
        <taxon>Pezizales</taxon>
        <taxon>Ascobolaceae</taxon>
        <taxon>Ascobolus</taxon>
    </lineage>
</organism>
<dbReference type="AlphaFoldDB" id="A0A3N4II18"/>
<feature type="transmembrane region" description="Helical" evidence="11">
    <location>
        <begin position="88"/>
        <end position="110"/>
    </location>
</feature>
<sequence>MGFGSFKSICEHTPLPLCALVGPYDGSLSRVGSGIETLCYARSIDVANTIIFQVANDFVHIAALVMAIIMVLHVRSKFTAVGRKEITFFFYLFMALTLLSLCLDSGVIPIGHASYAYFVAIQCGLVSALCICLLINGFIGYQVYEDGTTLSVWLLRGACAVMFLVTAMIALFTFNSYAGLDPTKTVGLFVLLYILNALFIVVYVICQVLLVVGTLEDRWPLGDIAFGFFFFVVGQVILYAFSQDICEKLNHYLDGLFFASICNLLGVMMVYKFWDSITREDLEFSVGTKTNVWEVKELLSEDDRRTTIYENQSEYSTGTGTYQHSNSMNMGNSRMSQGFGYY</sequence>
<evidence type="ECO:0000256" key="10">
    <source>
        <dbReference type="ARBA" id="ARBA00023316"/>
    </source>
</evidence>